<organism evidence="1 2">
    <name type="scientific">Hymenobacter antarcticus</name>
    <dbReference type="NCBI Taxonomy" id="486270"/>
    <lineage>
        <taxon>Bacteria</taxon>
        <taxon>Pseudomonadati</taxon>
        <taxon>Bacteroidota</taxon>
        <taxon>Cytophagia</taxon>
        <taxon>Cytophagales</taxon>
        <taxon>Hymenobacteraceae</taxon>
        <taxon>Hymenobacter</taxon>
    </lineage>
</organism>
<gene>
    <name evidence="1" type="ORF">GCM10022407_39010</name>
</gene>
<keyword evidence="2" id="KW-1185">Reference proteome</keyword>
<proteinExistence type="predicted"/>
<dbReference type="Proteomes" id="UP001501556">
    <property type="component" value="Unassembled WGS sequence"/>
</dbReference>
<evidence type="ECO:0000313" key="2">
    <source>
        <dbReference type="Proteomes" id="UP001501556"/>
    </source>
</evidence>
<comment type="caution">
    <text evidence="1">The sequence shown here is derived from an EMBL/GenBank/DDBJ whole genome shotgun (WGS) entry which is preliminary data.</text>
</comment>
<reference evidence="2" key="1">
    <citation type="journal article" date="2019" name="Int. J. Syst. Evol. Microbiol.">
        <title>The Global Catalogue of Microorganisms (GCM) 10K type strain sequencing project: providing services to taxonomists for standard genome sequencing and annotation.</title>
        <authorList>
            <consortium name="The Broad Institute Genomics Platform"/>
            <consortium name="The Broad Institute Genome Sequencing Center for Infectious Disease"/>
            <person name="Wu L."/>
            <person name="Ma J."/>
        </authorList>
    </citation>
    <scope>NUCLEOTIDE SEQUENCE [LARGE SCALE GENOMIC DNA]</scope>
    <source>
        <strain evidence="2">JCM 17217</strain>
    </source>
</reference>
<accession>A0ABP7R0Q6</accession>
<name>A0ABP7R0Q6_9BACT</name>
<evidence type="ECO:0000313" key="1">
    <source>
        <dbReference type="EMBL" id="GAA3990725.1"/>
    </source>
</evidence>
<protein>
    <submittedName>
        <fullName evidence="1">Uncharacterized protein</fullName>
    </submittedName>
</protein>
<dbReference type="EMBL" id="BAABDI010000041">
    <property type="protein sequence ID" value="GAA3990725.1"/>
    <property type="molecule type" value="Genomic_DNA"/>
</dbReference>
<sequence length="62" mass="6681">MARLADAAAYQPLTGDYYSADGFRVSFFLKNGQFYGKSGPRESLLANVGQNTFSTLAVGPRS</sequence>